<evidence type="ECO:0000256" key="1">
    <source>
        <dbReference type="SAM" id="MobiDB-lite"/>
    </source>
</evidence>
<feature type="transmembrane region" description="Helical" evidence="2">
    <location>
        <begin position="168"/>
        <end position="188"/>
    </location>
</feature>
<dbReference type="STRING" id="1122997.GCA_000425285_01098"/>
<dbReference type="Proteomes" id="UP000277858">
    <property type="component" value="Chromosome"/>
</dbReference>
<sequence>MDISDQGRSVGLFRPYQQGQTETAKASDRDTAEHSPRASEPGRDADNQVAKGQGDKGQDANGQTVVTGRRGPQRKSGPTPSRAEAEAARMARLHPNLSRRELRRRDRDARRQARITGLENMEKKPERILIRDYIDSRRTFSEFIMPIFLGVMILWFIIITIFPRAIVVVNLMTVLMLAVMVGWAVDAWRLWRPIRRQLISEYPETSRKGMLSYMNNRSMTPRRWRNPAPRVAPASRKKA</sequence>
<keyword evidence="2" id="KW-0812">Transmembrane</keyword>
<dbReference type="Pfam" id="PF11241">
    <property type="entry name" value="DUF3043"/>
    <property type="match status" value="1"/>
</dbReference>
<feature type="compositionally biased region" description="Basic and acidic residues" evidence="1">
    <location>
        <begin position="25"/>
        <end position="46"/>
    </location>
</feature>
<evidence type="ECO:0000256" key="2">
    <source>
        <dbReference type="SAM" id="Phobius"/>
    </source>
</evidence>
<feature type="compositionally biased region" description="Basic and acidic residues" evidence="1">
    <location>
        <begin position="98"/>
        <end position="110"/>
    </location>
</feature>
<keyword evidence="2" id="KW-0472">Membrane</keyword>
<protein>
    <submittedName>
        <fullName evidence="3">Protein of uncharacterized function (DUF3043)</fullName>
    </submittedName>
</protein>
<evidence type="ECO:0000313" key="4">
    <source>
        <dbReference type="Proteomes" id="UP000277858"/>
    </source>
</evidence>
<dbReference type="EMBL" id="LR134473">
    <property type="protein sequence ID" value="VEI02583.1"/>
    <property type="molecule type" value="Genomic_DNA"/>
</dbReference>
<keyword evidence="2" id="KW-1133">Transmembrane helix</keyword>
<proteinExistence type="predicted"/>
<dbReference type="AlphaFoldDB" id="A0A3S4V5R5"/>
<accession>A0A3S4V5R5</accession>
<organism evidence="3 4">
    <name type="scientific">Acidipropionibacterium jensenii</name>
    <dbReference type="NCBI Taxonomy" id="1749"/>
    <lineage>
        <taxon>Bacteria</taxon>
        <taxon>Bacillati</taxon>
        <taxon>Actinomycetota</taxon>
        <taxon>Actinomycetes</taxon>
        <taxon>Propionibacteriales</taxon>
        <taxon>Propionibacteriaceae</taxon>
        <taxon>Acidipropionibacterium</taxon>
    </lineage>
</organism>
<keyword evidence="4" id="KW-1185">Reference proteome</keyword>
<dbReference type="InterPro" id="IPR021403">
    <property type="entry name" value="DUF3043"/>
</dbReference>
<feature type="region of interest" description="Disordered" evidence="1">
    <location>
        <begin position="219"/>
        <end position="239"/>
    </location>
</feature>
<feature type="region of interest" description="Disordered" evidence="1">
    <location>
        <begin position="1"/>
        <end position="110"/>
    </location>
</feature>
<feature type="transmembrane region" description="Helical" evidence="2">
    <location>
        <begin position="143"/>
        <end position="162"/>
    </location>
</feature>
<name>A0A3S4V5R5_9ACTN</name>
<reference evidence="3 4" key="1">
    <citation type="submission" date="2018-12" db="EMBL/GenBank/DDBJ databases">
        <authorList>
            <consortium name="Pathogen Informatics"/>
        </authorList>
    </citation>
    <scope>NUCLEOTIDE SEQUENCE [LARGE SCALE GENOMIC DNA]</scope>
    <source>
        <strain evidence="3 4">NCTC13652</strain>
    </source>
</reference>
<gene>
    <name evidence="3" type="ORF">NCTC13652_00762</name>
</gene>
<evidence type="ECO:0000313" key="3">
    <source>
        <dbReference type="EMBL" id="VEI02583.1"/>
    </source>
</evidence>